<name>A0A9D9HAP9_9BACT</name>
<organism evidence="1 2">
    <name type="scientific">Candidatus Cryptobacteroides merdavium</name>
    <dbReference type="NCBI Taxonomy" id="2840769"/>
    <lineage>
        <taxon>Bacteria</taxon>
        <taxon>Pseudomonadati</taxon>
        <taxon>Bacteroidota</taxon>
        <taxon>Bacteroidia</taxon>
        <taxon>Bacteroidales</taxon>
        <taxon>Candidatus Cryptobacteroides</taxon>
    </lineage>
</organism>
<evidence type="ECO:0008006" key="3">
    <source>
        <dbReference type="Google" id="ProtNLM"/>
    </source>
</evidence>
<accession>A0A9D9HAP9</accession>
<proteinExistence type="predicted"/>
<reference evidence="1" key="1">
    <citation type="submission" date="2020-10" db="EMBL/GenBank/DDBJ databases">
        <authorList>
            <person name="Gilroy R."/>
        </authorList>
    </citation>
    <scope>NUCLEOTIDE SEQUENCE</scope>
    <source>
        <strain evidence="1">D5-748</strain>
    </source>
</reference>
<evidence type="ECO:0000313" key="2">
    <source>
        <dbReference type="Proteomes" id="UP000823619"/>
    </source>
</evidence>
<reference evidence="1" key="2">
    <citation type="journal article" date="2021" name="PeerJ">
        <title>Extensive microbial diversity within the chicken gut microbiome revealed by metagenomics and culture.</title>
        <authorList>
            <person name="Gilroy R."/>
            <person name="Ravi A."/>
            <person name="Getino M."/>
            <person name="Pursley I."/>
            <person name="Horton D.L."/>
            <person name="Alikhan N.F."/>
            <person name="Baker D."/>
            <person name="Gharbi K."/>
            <person name="Hall N."/>
            <person name="Watson M."/>
            <person name="Adriaenssens E.M."/>
            <person name="Foster-Nyarko E."/>
            <person name="Jarju S."/>
            <person name="Secka A."/>
            <person name="Antonio M."/>
            <person name="Oren A."/>
            <person name="Chaudhuri R.R."/>
            <person name="La Ragione R."/>
            <person name="Hildebrand F."/>
            <person name="Pallen M.J."/>
        </authorList>
    </citation>
    <scope>NUCLEOTIDE SEQUENCE</scope>
    <source>
        <strain evidence="1">D5-748</strain>
    </source>
</reference>
<protein>
    <recommendedName>
        <fullName evidence="3">Lipoprotein</fullName>
    </recommendedName>
</protein>
<dbReference type="AlphaFoldDB" id="A0A9D9HAP9"/>
<dbReference type="Proteomes" id="UP000823619">
    <property type="component" value="Unassembled WGS sequence"/>
</dbReference>
<gene>
    <name evidence="1" type="ORF">IAC23_00570</name>
</gene>
<dbReference type="EMBL" id="JADIMO010000011">
    <property type="protein sequence ID" value="MBO8444179.1"/>
    <property type="molecule type" value="Genomic_DNA"/>
</dbReference>
<sequence>MKKIFLLMIVFMTGCNLTNSYSGYSNSNNISTEMKQDTISIEDSLNLIFKERQNIEIPKKIFGGIELGCTQKKYDIHITNFKNEFSNNLYINHGSTTEVIHIDFIEPKFYNDRLYELHLYIENSISDLIELYKKKYGYPKSRLCSYQWLYKNIKIDIDLRGRQSMQTSLYNKNHISYYKGYGNNKSSLTKNSTYWEISYYDLSQIEEINQQELLNKKIKDSLIKEEKEKEASKLLQMAKKQVNYI</sequence>
<comment type="caution">
    <text evidence="1">The sequence shown here is derived from an EMBL/GenBank/DDBJ whole genome shotgun (WGS) entry which is preliminary data.</text>
</comment>
<evidence type="ECO:0000313" key="1">
    <source>
        <dbReference type="EMBL" id="MBO8444179.1"/>
    </source>
</evidence>
<dbReference type="PROSITE" id="PS51257">
    <property type="entry name" value="PROKAR_LIPOPROTEIN"/>
    <property type="match status" value="1"/>
</dbReference>